<dbReference type="SUPFAM" id="SSF55681">
    <property type="entry name" value="Class II aaRS and biotin synthetases"/>
    <property type="match status" value="2"/>
</dbReference>
<dbReference type="STRING" id="230819.A0A5C3LAN1"/>
<feature type="domain" description="Biotin-protein ligase N-terminal" evidence="3">
    <location>
        <begin position="1"/>
        <end position="109"/>
    </location>
</feature>
<organism evidence="4 5">
    <name type="scientific">Coprinopsis marcescibilis</name>
    <name type="common">Agaric fungus</name>
    <name type="synonym">Psathyrella marcescibilis</name>
    <dbReference type="NCBI Taxonomy" id="230819"/>
    <lineage>
        <taxon>Eukaryota</taxon>
        <taxon>Fungi</taxon>
        <taxon>Dikarya</taxon>
        <taxon>Basidiomycota</taxon>
        <taxon>Agaricomycotina</taxon>
        <taxon>Agaricomycetes</taxon>
        <taxon>Agaricomycetidae</taxon>
        <taxon>Agaricales</taxon>
        <taxon>Agaricineae</taxon>
        <taxon>Psathyrellaceae</taxon>
        <taxon>Coprinopsis</taxon>
    </lineage>
</organism>
<dbReference type="Pfam" id="PF09825">
    <property type="entry name" value="BPL_N"/>
    <property type="match status" value="1"/>
</dbReference>
<dbReference type="Gene3D" id="3.30.930.10">
    <property type="entry name" value="Bira Bifunctional Protein, Domain 2"/>
    <property type="match status" value="2"/>
</dbReference>
<gene>
    <name evidence="4" type="ORF">FA15DRAFT_344459</name>
</gene>
<dbReference type="InterPro" id="IPR045864">
    <property type="entry name" value="aa-tRNA-synth_II/BPL/LPL"/>
</dbReference>
<evidence type="ECO:0000256" key="1">
    <source>
        <dbReference type="SAM" id="MobiDB-lite"/>
    </source>
</evidence>
<keyword evidence="5" id="KW-1185">Reference proteome</keyword>
<feature type="compositionally biased region" description="Polar residues" evidence="1">
    <location>
        <begin position="520"/>
        <end position="556"/>
    </location>
</feature>
<dbReference type="Proteomes" id="UP000307440">
    <property type="component" value="Unassembled WGS sequence"/>
</dbReference>
<dbReference type="Pfam" id="PF03099">
    <property type="entry name" value="BPL_LplA_LipB"/>
    <property type="match status" value="2"/>
</dbReference>
<feature type="domain" description="BPL/LPL catalytic" evidence="2">
    <location>
        <begin position="384"/>
        <end position="445"/>
    </location>
</feature>
<dbReference type="AlphaFoldDB" id="A0A5C3LAN1"/>
<dbReference type="PANTHER" id="PTHR12835">
    <property type="entry name" value="BIOTIN PROTEIN LIGASE"/>
    <property type="match status" value="1"/>
</dbReference>
<dbReference type="GO" id="GO:0004077">
    <property type="term" value="F:biotin--[biotin carboxyl-carrier protein] ligase activity"/>
    <property type="evidence" value="ECO:0007669"/>
    <property type="project" value="TreeGrafter"/>
</dbReference>
<dbReference type="InterPro" id="IPR019197">
    <property type="entry name" value="Biotin-prot_ligase_N"/>
</dbReference>
<feature type="compositionally biased region" description="Polar residues" evidence="1">
    <location>
        <begin position="465"/>
        <end position="495"/>
    </location>
</feature>
<dbReference type="InterPro" id="IPR004143">
    <property type="entry name" value="BPL_LPL_catalytic"/>
</dbReference>
<evidence type="ECO:0000313" key="4">
    <source>
        <dbReference type="EMBL" id="TFK29463.1"/>
    </source>
</evidence>
<evidence type="ECO:0008006" key="6">
    <source>
        <dbReference type="Google" id="ProtNLM"/>
    </source>
</evidence>
<proteinExistence type="predicted"/>
<evidence type="ECO:0000313" key="5">
    <source>
        <dbReference type="Proteomes" id="UP000307440"/>
    </source>
</evidence>
<protein>
    <recommendedName>
        <fullName evidence="6">BPL/LPL catalytic domain-containing protein</fullName>
    </recommendedName>
</protein>
<reference evidence="4 5" key="1">
    <citation type="journal article" date="2019" name="Nat. Ecol. Evol.">
        <title>Megaphylogeny resolves global patterns of mushroom evolution.</title>
        <authorList>
            <person name="Varga T."/>
            <person name="Krizsan K."/>
            <person name="Foldi C."/>
            <person name="Dima B."/>
            <person name="Sanchez-Garcia M."/>
            <person name="Sanchez-Ramirez S."/>
            <person name="Szollosi G.J."/>
            <person name="Szarkandi J.G."/>
            <person name="Papp V."/>
            <person name="Albert L."/>
            <person name="Andreopoulos W."/>
            <person name="Angelini C."/>
            <person name="Antonin V."/>
            <person name="Barry K.W."/>
            <person name="Bougher N.L."/>
            <person name="Buchanan P."/>
            <person name="Buyck B."/>
            <person name="Bense V."/>
            <person name="Catcheside P."/>
            <person name="Chovatia M."/>
            <person name="Cooper J."/>
            <person name="Damon W."/>
            <person name="Desjardin D."/>
            <person name="Finy P."/>
            <person name="Geml J."/>
            <person name="Haridas S."/>
            <person name="Hughes K."/>
            <person name="Justo A."/>
            <person name="Karasinski D."/>
            <person name="Kautmanova I."/>
            <person name="Kiss B."/>
            <person name="Kocsube S."/>
            <person name="Kotiranta H."/>
            <person name="LaButti K.M."/>
            <person name="Lechner B.E."/>
            <person name="Liimatainen K."/>
            <person name="Lipzen A."/>
            <person name="Lukacs Z."/>
            <person name="Mihaltcheva S."/>
            <person name="Morgado L.N."/>
            <person name="Niskanen T."/>
            <person name="Noordeloos M.E."/>
            <person name="Ohm R.A."/>
            <person name="Ortiz-Santana B."/>
            <person name="Ovrebo C."/>
            <person name="Racz N."/>
            <person name="Riley R."/>
            <person name="Savchenko A."/>
            <person name="Shiryaev A."/>
            <person name="Soop K."/>
            <person name="Spirin V."/>
            <person name="Szebenyi C."/>
            <person name="Tomsovsky M."/>
            <person name="Tulloss R.E."/>
            <person name="Uehling J."/>
            <person name="Grigoriev I.V."/>
            <person name="Vagvolgyi C."/>
            <person name="Papp T."/>
            <person name="Martin F.M."/>
            <person name="Miettinen O."/>
            <person name="Hibbett D.S."/>
            <person name="Nagy L.G."/>
        </authorList>
    </citation>
    <scope>NUCLEOTIDE SEQUENCE [LARGE SCALE GENOMIC DNA]</scope>
    <source>
        <strain evidence="4 5">CBS 121175</strain>
    </source>
</reference>
<feature type="region of interest" description="Disordered" evidence="1">
    <location>
        <begin position="447"/>
        <end position="556"/>
    </location>
</feature>
<evidence type="ECO:0000259" key="2">
    <source>
        <dbReference type="Pfam" id="PF03099"/>
    </source>
</evidence>
<dbReference type="PANTHER" id="PTHR12835:SF5">
    <property type="entry name" value="BIOTIN--PROTEIN LIGASE"/>
    <property type="match status" value="1"/>
</dbReference>
<dbReference type="GO" id="GO:0005737">
    <property type="term" value="C:cytoplasm"/>
    <property type="evidence" value="ECO:0007669"/>
    <property type="project" value="TreeGrafter"/>
</dbReference>
<name>A0A5C3LAN1_COPMA</name>
<dbReference type="OrthoDB" id="10250105at2759"/>
<feature type="compositionally biased region" description="Low complexity" evidence="1">
    <location>
        <begin position="447"/>
        <end position="461"/>
    </location>
</feature>
<sequence length="840" mass="89484">MNVLVYAGSEVNQASLQNATTLLRSISLPNYTVQPLARASFLKEPWEVGCRLLVLPFVTVGGANQTRPLEIFGPSEVRRIRKFVEQDGGSVLAIGVGVRQESSSVGFLANATLGLRIGGPNIKAEDIREPLQLQDKASNTSYFPEIHTDVFETGVDLGSGNTFPETQTTVAEIVADAAALAHDTSSPPKPTALVVSVGKGRAAFVRPTLVTASPQALESLVPLFHSTLTDLGLSVPSLSSSLPIASASSASGAPKSLPQFLTSVPSVNPTDTPKPIVSAIRQALFPSEDSRQTIRDTADTFDFVPLDSGEAKNALDEAHKHTEEGPEKIVIVCPDGVLPAKELTPKFDFTLYYESLLKVKASGIPVPVSDDEKPTWAIGEALLYGERVTSTQSLLDRNPQLLASLPTPILSLASQQISGRGRGKNVWLSPEGCLMFSLLLRIELDPGGSQSSNSSLKGQSKTGKIATTSDAKTSATGPKTTQSVSQLKSSDTSSPGAGPETAPNPLKTQNTLKTEEDSSAGASPSNLKSQATGPSLKSSVSGLKSTTTEGGASLKSTLGFSPNLAMGYSFSSAYKPPPALPRLASSRLVFIQYLFAMAVAEACRLPEVLGPKLGKRVRLKWPNDIYLDLSEEGVGDVPKDWSVLKKIGGVLVNTNFAPGGRVELVIGCGLNVLNEPPITSLAQLKARFGGEQESETKLSLEATAAAIMASFERMWSRFVNDRGSFAAFEAPYLHLWLHTYVSICWFPERSLIRLRSDQRVMLTTVDPPLAVRIVGITPDYGLLRTIPDRQIHGAGVGSVGLGLHLPRYVYPGGDKKEYVDLQPDGNSFDLMAGLIKAKTT</sequence>
<evidence type="ECO:0000259" key="3">
    <source>
        <dbReference type="Pfam" id="PF09825"/>
    </source>
</evidence>
<feature type="domain" description="BPL/LPL catalytic" evidence="2">
    <location>
        <begin position="584"/>
        <end position="671"/>
    </location>
</feature>
<dbReference type="EMBL" id="ML210149">
    <property type="protein sequence ID" value="TFK29463.1"/>
    <property type="molecule type" value="Genomic_DNA"/>
</dbReference>
<accession>A0A5C3LAN1</accession>